<dbReference type="InterPro" id="IPR016155">
    <property type="entry name" value="Mopterin_synth/thiamin_S_b"/>
</dbReference>
<organism evidence="1 2">
    <name type="scientific">Brevibacterium salitolerans</name>
    <dbReference type="NCBI Taxonomy" id="1403566"/>
    <lineage>
        <taxon>Bacteria</taxon>
        <taxon>Bacillati</taxon>
        <taxon>Actinomycetota</taxon>
        <taxon>Actinomycetes</taxon>
        <taxon>Micrococcales</taxon>
        <taxon>Brevibacteriaceae</taxon>
        <taxon>Brevibacterium</taxon>
    </lineage>
</organism>
<sequence>MSRMSAAKRGPGGSVEVRYFAAARAAAGQVKEERVILPFEEATREQFAALLVSLHPEPPAGEPSLEQVLAQSTLLADGTALASDEDRVRPGMRVDVLPPFAGG</sequence>
<evidence type="ECO:0000313" key="1">
    <source>
        <dbReference type="EMBL" id="GAA2094315.1"/>
    </source>
</evidence>
<name>A0ABP5I8F7_9MICO</name>
<dbReference type="SUPFAM" id="SSF54285">
    <property type="entry name" value="MoaD/ThiS"/>
    <property type="match status" value="1"/>
</dbReference>
<gene>
    <name evidence="1" type="ORF">GCM10009823_13250</name>
</gene>
<comment type="caution">
    <text evidence="1">The sequence shown here is derived from an EMBL/GenBank/DDBJ whole genome shotgun (WGS) entry which is preliminary data.</text>
</comment>
<protein>
    <submittedName>
        <fullName evidence="1">MoaD/ThiS family protein</fullName>
    </submittedName>
</protein>
<reference evidence="2" key="1">
    <citation type="journal article" date="2019" name="Int. J. Syst. Evol. Microbiol.">
        <title>The Global Catalogue of Microorganisms (GCM) 10K type strain sequencing project: providing services to taxonomists for standard genome sequencing and annotation.</title>
        <authorList>
            <consortium name="The Broad Institute Genomics Platform"/>
            <consortium name="The Broad Institute Genome Sequencing Center for Infectious Disease"/>
            <person name="Wu L."/>
            <person name="Ma J."/>
        </authorList>
    </citation>
    <scope>NUCLEOTIDE SEQUENCE [LARGE SCALE GENOMIC DNA]</scope>
    <source>
        <strain evidence="2">JCM 15900</strain>
    </source>
</reference>
<evidence type="ECO:0000313" key="2">
    <source>
        <dbReference type="Proteomes" id="UP001500984"/>
    </source>
</evidence>
<dbReference type="Proteomes" id="UP001500984">
    <property type="component" value="Unassembled WGS sequence"/>
</dbReference>
<accession>A0ABP5I8F7</accession>
<proteinExistence type="predicted"/>
<dbReference type="EMBL" id="BAAAPZ010000004">
    <property type="protein sequence ID" value="GAA2094315.1"/>
    <property type="molecule type" value="Genomic_DNA"/>
</dbReference>
<dbReference type="RefSeq" id="WP_291794697.1">
    <property type="nucleotide sequence ID" value="NZ_BAAAPZ010000004.1"/>
</dbReference>
<dbReference type="InterPro" id="IPR012675">
    <property type="entry name" value="Beta-grasp_dom_sf"/>
</dbReference>
<keyword evidence="2" id="KW-1185">Reference proteome</keyword>
<dbReference type="Gene3D" id="3.10.20.30">
    <property type="match status" value="1"/>
</dbReference>